<feature type="transmembrane region" description="Helical" evidence="6">
    <location>
        <begin position="306"/>
        <end position="323"/>
    </location>
</feature>
<dbReference type="CDD" id="cd06176">
    <property type="entry name" value="MFS_BCD_PucC-like"/>
    <property type="match status" value="1"/>
</dbReference>
<comment type="caution">
    <text evidence="7">The sequence shown here is derived from an EMBL/GenBank/DDBJ whole genome shotgun (WGS) entry which is preliminary data.</text>
</comment>
<keyword evidence="8" id="KW-1185">Reference proteome</keyword>
<evidence type="ECO:0000256" key="4">
    <source>
        <dbReference type="ARBA" id="ARBA00022989"/>
    </source>
</evidence>
<dbReference type="GO" id="GO:0016020">
    <property type="term" value="C:membrane"/>
    <property type="evidence" value="ECO:0007669"/>
    <property type="project" value="UniProtKB-SubCell"/>
</dbReference>
<dbReference type="Gene3D" id="1.20.1250.20">
    <property type="entry name" value="MFS general substrate transporter like domains"/>
    <property type="match status" value="1"/>
</dbReference>
<feature type="transmembrane region" description="Helical" evidence="6">
    <location>
        <begin position="266"/>
        <end position="286"/>
    </location>
</feature>
<evidence type="ECO:0000256" key="6">
    <source>
        <dbReference type="SAM" id="Phobius"/>
    </source>
</evidence>
<feature type="transmembrane region" description="Helical" evidence="6">
    <location>
        <begin position="211"/>
        <end position="230"/>
    </location>
</feature>
<accession>A0A2A2TPK8</accession>
<comment type="subcellular location">
    <subcellularLocation>
        <location evidence="1">Membrane</location>
        <topology evidence="1">Multi-pass membrane protein</topology>
    </subcellularLocation>
</comment>
<evidence type="ECO:0000313" key="8">
    <source>
        <dbReference type="Proteomes" id="UP000218238"/>
    </source>
</evidence>
<dbReference type="RefSeq" id="WP_095720151.1">
    <property type="nucleotide sequence ID" value="NZ_NTFS01000013.1"/>
</dbReference>
<dbReference type="PANTHER" id="PTHR23538">
    <property type="entry name" value="44.5 KD BACTERIOCHLOROPHYLL SYNTHASE SUBUNIT"/>
    <property type="match status" value="1"/>
</dbReference>
<evidence type="ECO:0000256" key="3">
    <source>
        <dbReference type="ARBA" id="ARBA00022692"/>
    </source>
</evidence>
<dbReference type="SUPFAM" id="SSF103473">
    <property type="entry name" value="MFS general substrate transporter"/>
    <property type="match status" value="1"/>
</dbReference>
<evidence type="ECO:0000256" key="2">
    <source>
        <dbReference type="ARBA" id="ARBA00008412"/>
    </source>
</evidence>
<dbReference type="Proteomes" id="UP000218238">
    <property type="component" value="Unassembled WGS sequence"/>
</dbReference>
<feature type="transmembrane region" description="Helical" evidence="6">
    <location>
        <begin position="428"/>
        <end position="448"/>
    </location>
</feature>
<feature type="transmembrane region" description="Helical" evidence="6">
    <location>
        <begin position="169"/>
        <end position="191"/>
    </location>
</feature>
<protein>
    <submittedName>
        <fullName evidence="7">MFS transporter</fullName>
    </submittedName>
</protein>
<keyword evidence="5 6" id="KW-0472">Membrane</keyword>
<dbReference type="InterPro" id="IPR026036">
    <property type="entry name" value="PucC"/>
</dbReference>
<feature type="transmembrane region" description="Helical" evidence="6">
    <location>
        <begin position="358"/>
        <end position="382"/>
    </location>
</feature>
<gene>
    <name evidence="7" type="ORF">CK510_02315</name>
</gene>
<dbReference type="OrthoDB" id="417677at2"/>
<evidence type="ECO:0000256" key="5">
    <source>
        <dbReference type="ARBA" id="ARBA00023136"/>
    </source>
</evidence>
<reference evidence="7 8" key="1">
    <citation type="submission" date="2017-08" db="EMBL/GenBank/DDBJ databases">
        <title>Draft genome sequence of filamentous cyanobacterium Calothrix elsteri CCALA 953.</title>
        <authorList>
            <person name="Gagunashvili A.N."/>
            <person name="Elster J."/>
            <person name="Andresson O.S."/>
        </authorList>
    </citation>
    <scope>NUCLEOTIDE SEQUENCE [LARGE SCALE GENOMIC DNA]</scope>
    <source>
        <strain evidence="7 8">CCALA 953</strain>
    </source>
</reference>
<dbReference type="Pfam" id="PF03209">
    <property type="entry name" value="PUCC"/>
    <property type="match status" value="1"/>
</dbReference>
<dbReference type="PIRSF" id="PIRSF016565">
    <property type="entry name" value="PucC"/>
    <property type="match status" value="1"/>
</dbReference>
<proteinExistence type="inferred from homology"/>
<dbReference type="PANTHER" id="PTHR23538:SF1">
    <property type="entry name" value="44.5 KD BACTERIOCHLOROPHYLL SYNTHASE SUBUNIT"/>
    <property type="match status" value="1"/>
</dbReference>
<dbReference type="InterPro" id="IPR004896">
    <property type="entry name" value="PucC-rel"/>
</dbReference>
<dbReference type="AlphaFoldDB" id="A0A2A2TPK8"/>
<comment type="similarity">
    <text evidence="2">Belongs to the PucC family.</text>
</comment>
<organism evidence="7 8">
    <name type="scientific">Brunnivagina elsteri CCALA 953</name>
    <dbReference type="NCBI Taxonomy" id="987040"/>
    <lineage>
        <taxon>Bacteria</taxon>
        <taxon>Bacillati</taxon>
        <taxon>Cyanobacteriota</taxon>
        <taxon>Cyanophyceae</taxon>
        <taxon>Nostocales</taxon>
        <taxon>Calotrichaceae</taxon>
        <taxon>Brunnivagina</taxon>
    </lineage>
</organism>
<evidence type="ECO:0000313" key="7">
    <source>
        <dbReference type="EMBL" id="PAX60365.1"/>
    </source>
</evidence>
<keyword evidence="4 6" id="KW-1133">Transmembrane helix</keyword>
<feature type="transmembrane region" description="Helical" evidence="6">
    <location>
        <begin position="134"/>
        <end position="157"/>
    </location>
</feature>
<feature type="transmembrane region" description="Helical" evidence="6">
    <location>
        <begin position="394"/>
        <end position="416"/>
    </location>
</feature>
<dbReference type="EMBL" id="NTFS01000013">
    <property type="protein sequence ID" value="PAX60365.1"/>
    <property type="molecule type" value="Genomic_DNA"/>
</dbReference>
<evidence type="ECO:0000256" key="1">
    <source>
        <dbReference type="ARBA" id="ARBA00004141"/>
    </source>
</evidence>
<dbReference type="InterPro" id="IPR036259">
    <property type="entry name" value="MFS_trans_sf"/>
</dbReference>
<sequence>MASGNLSNSQTNALNKPTVNIPTMFRLGLFQMSLGMMSVLTLGVLNRVMIDELKVPALVTAFAIAMHQFVAPMRVVFGQASDSKPILGYHRTGYIWIGAVLFAVASFLAVQVVWQVGTSLENGWNAQTYGWVGLLSLVFALYGIALCASSTPFTALLVDISDEDNRSKIVGVVWSMLMVGIIFGAILSSSLLKQIELDAPIGVIKDQINLLFLKVPAIAVILCFISTLGIEKKYSRFSNRSTVSNREDKITLKDTLRILTASNQTGIFFTFLVVMSISLFMQDAVMETYGSKVFQMTIAETTQLNAFFGIGTLLGLGLTGFAIAPRLGKKNTTKFGCIGVSICLILIILAGTTGNPKLLQWMLVLFGFAAGVTTTGGLSLMLDLTAAESAGTFVGAWGLAQTLARGLSTVLGGAVLSLGELLSNVPVVSYGLVFATQAVGMIVALWFLSQVNVTEFQRNAKDAIASILESELD</sequence>
<feature type="transmembrane region" description="Helical" evidence="6">
    <location>
        <begin position="93"/>
        <end position="114"/>
    </location>
</feature>
<feature type="transmembrane region" description="Helical" evidence="6">
    <location>
        <begin position="335"/>
        <end position="352"/>
    </location>
</feature>
<keyword evidence="3 6" id="KW-0812">Transmembrane</keyword>
<name>A0A2A2TPK8_9CYAN</name>
<feature type="transmembrane region" description="Helical" evidence="6">
    <location>
        <begin position="24"/>
        <end position="45"/>
    </location>
</feature>